<feature type="domain" description="Xylose isomerase-like TIM barrel" evidence="1">
    <location>
        <begin position="27"/>
        <end position="257"/>
    </location>
</feature>
<dbReference type="InterPro" id="IPR013022">
    <property type="entry name" value="Xyl_isomerase-like_TIM-brl"/>
</dbReference>
<evidence type="ECO:0000313" key="2">
    <source>
        <dbReference type="EMBL" id="MFC0408960.1"/>
    </source>
</evidence>
<accession>A0ABV6JTA8</accession>
<comment type="caution">
    <text evidence="2">The sequence shown here is derived from an EMBL/GenBank/DDBJ whole genome shotgun (WGS) entry which is preliminary data.</text>
</comment>
<reference evidence="2 3" key="1">
    <citation type="submission" date="2024-09" db="EMBL/GenBank/DDBJ databases">
        <authorList>
            <person name="Sun Q."/>
            <person name="Mori K."/>
        </authorList>
    </citation>
    <scope>NUCLEOTIDE SEQUENCE [LARGE SCALE GENOMIC DNA]</scope>
    <source>
        <strain evidence="2 3">TBRC 5777</strain>
    </source>
</reference>
<evidence type="ECO:0000259" key="1">
    <source>
        <dbReference type="Pfam" id="PF01261"/>
    </source>
</evidence>
<protein>
    <submittedName>
        <fullName evidence="2">Sugar phosphate isomerase/epimerase family protein</fullName>
    </submittedName>
</protein>
<dbReference type="SUPFAM" id="SSF51658">
    <property type="entry name" value="Xylose isomerase-like"/>
    <property type="match status" value="1"/>
</dbReference>
<keyword evidence="3" id="KW-1185">Reference proteome</keyword>
<dbReference type="RefSeq" id="WP_377044714.1">
    <property type="nucleotide sequence ID" value="NZ_JBHLUN010000008.1"/>
</dbReference>
<name>A0ABV6JTA8_9PROT</name>
<dbReference type="Pfam" id="PF01261">
    <property type="entry name" value="AP_endonuc_2"/>
    <property type="match status" value="1"/>
</dbReference>
<organism evidence="2 3">
    <name type="scientific">Roseomonas elaeocarpi</name>
    <dbReference type="NCBI Taxonomy" id="907779"/>
    <lineage>
        <taxon>Bacteria</taxon>
        <taxon>Pseudomonadati</taxon>
        <taxon>Pseudomonadota</taxon>
        <taxon>Alphaproteobacteria</taxon>
        <taxon>Acetobacterales</taxon>
        <taxon>Roseomonadaceae</taxon>
        <taxon>Roseomonas</taxon>
    </lineage>
</organism>
<dbReference type="PANTHER" id="PTHR12110:SF53">
    <property type="entry name" value="BLR5974 PROTEIN"/>
    <property type="match status" value="1"/>
</dbReference>
<proteinExistence type="predicted"/>
<evidence type="ECO:0000313" key="3">
    <source>
        <dbReference type="Proteomes" id="UP001589865"/>
    </source>
</evidence>
<dbReference type="InterPro" id="IPR036237">
    <property type="entry name" value="Xyl_isomerase-like_sf"/>
</dbReference>
<dbReference type="InterPro" id="IPR050312">
    <property type="entry name" value="IolE/XylAMocC-like"/>
</dbReference>
<keyword evidence="2" id="KW-0413">Isomerase</keyword>
<dbReference type="Proteomes" id="UP001589865">
    <property type="component" value="Unassembled WGS sequence"/>
</dbReference>
<gene>
    <name evidence="2" type="ORF">ACFFGY_11900</name>
</gene>
<sequence>MSRTSMRRPVRCFSTLGCAELDLDGTLQLAANHGIPTVEVRALSGSTDLPKIFAERYGTPAGLAAALRDKPSRMVAIGTSLRLIGNTPEDREDFLRIVPWAEAAGVRTLRLFDGGREADAAEFEEALRTLDWWRELRAKNGWIVDINIETHDSLVTLAALERFCRLVADCPLLWDSHHTWRKGGANPLDVWQCLHPHVSHIHVKDSVSQPGPRLPYSYVLPGEGEFPMAALNAVLRRDGYTGLLSLEWERLWHRELPPLDDALRSAEQHGWW</sequence>
<dbReference type="PANTHER" id="PTHR12110">
    <property type="entry name" value="HYDROXYPYRUVATE ISOMERASE"/>
    <property type="match status" value="1"/>
</dbReference>
<dbReference type="EMBL" id="JBHLUN010000008">
    <property type="protein sequence ID" value="MFC0408960.1"/>
    <property type="molecule type" value="Genomic_DNA"/>
</dbReference>
<dbReference type="Gene3D" id="3.20.20.150">
    <property type="entry name" value="Divalent-metal-dependent TIM barrel enzymes"/>
    <property type="match status" value="1"/>
</dbReference>
<dbReference type="GO" id="GO:0016853">
    <property type="term" value="F:isomerase activity"/>
    <property type="evidence" value="ECO:0007669"/>
    <property type="project" value="UniProtKB-KW"/>
</dbReference>